<evidence type="ECO:0000259" key="1">
    <source>
        <dbReference type="Pfam" id="PF12728"/>
    </source>
</evidence>
<dbReference type="SUPFAM" id="SSF46955">
    <property type="entry name" value="Putative DNA-binding domain"/>
    <property type="match status" value="1"/>
</dbReference>
<dbReference type="InterPro" id="IPR009061">
    <property type="entry name" value="DNA-bd_dom_put_sf"/>
</dbReference>
<dbReference type="Proteomes" id="UP000030982">
    <property type="component" value="Unassembled WGS sequence"/>
</dbReference>
<dbReference type="AlphaFoldDB" id="A0A0B2AID8"/>
<evidence type="ECO:0000313" key="2">
    <source>
        <dbReference type="EMBL" id="KHL01601.1"/>
    </source>
</evidence>
<dbReference type="STRING" id="1338436.LK10_15245"/>
<evidence type="ECO:0000313" key="3">
    <source>
        <dbReference type="Proteomes" id="UP000030982"/>
    </source>
</evidence>
<name>A0A0B2AID8_9MICC</name>
<reference evidence="2 3" key="1">
    <citation type="submission" date="2014-09" db="EMBL/GenBank/DDBJ databases">
        <title>Genome sequence of Sinomonas sp. MUSC 117.</title>
        <authorList>
            <person name="Lee L.-H."/>
        </authorList>
    </citation>
    <scope>NUCLEOTIDE SEQUENCE [LARGE SCALE GENOMIC DNA]</scope>
    <source>
        <strain evidence="2 3">MUSC 117</strain>
    </source>
</reference>
<dbReference type="InterPro" id="IPR010093">
    <property type="entry name" value="SinI_DNA-bd"/>
</dbReference>
<dbReference type="RefSeq" id="WP_043125357.1">
    <property type="nucleotide sequence ID" value="NZ_JTDL01000140.1"/>
</dbReference>
<feature type="domain" description="Helix-turn-helix" evidence="1">
    <location>
        <begin position="83"/>
        <end position="132"/>
    </location>
</feature>
<sequence length="170" mass="18251">MAQTAAAAPSALLPSAEQAEVIDFIESLRARGGTPAEPSARIVSADGTRGVVIPESMFQILVDVAEALKAGLAVTVAPRHLALSTQEAADLLQISRTTLVRLLESGAIPFDKPSRHRRVRLEDVLEYMKRQRAAAAQALDDMVADAERLGMYDVAGEEIADALKHARRAR</sequence>
<accession>A0A0B2AID8</accession>
<keyword evidence="3" id="KW-1185">Reference proteome</keyword>
<gene>
    <name evidence="2" type="ORF">LK10_15245</name>
</gene>
<dbReference type="Pfam" id="PF12728">
    <property type="entry name" value="HTH_17"/>
    <property type="match status" value="1"/>
</dbReference>
<proteinExistence type="predicted"/>
<comment type="caution">
    <text evidence="2">The sequence shown here is derived from an EMBL/GenBank/DDBJ whole genome shotgun (WGS) entry which is preliminary data.</text>
</comment>
<dbReference type="NCBIfam" id="TIGR01764">
    <property type="entry name" value="excise"/>
    <property type="match status" value="1"/>
</dbReference>
<dbReference type="EMBL" id="JTDL01000140">
    <property type="protein sequence ID" value="KHL01601.1"/>
    <property type="molecule type" value="Genomic_DNA"/>
</dbReference>
<dbReference type="GO" id="GO:0003677">
    <property type="term" value="F:DNA binding"/>
    <property type="evidence" value="ECO:0007669"/>
    <property type="project" value="InterPro"/>
</dbReference>
<organism evidence="2 3">
    <name type="scientific">Sinomonas humi</name>
    <dbReference type="NCBI Taxonomy" id="1338436"/>
    <lineage>
        <taxon>Bacteria</taxon>
        <taxon>Bacillati</taxon>
        <taxon>Actinomycetota</taxon>
        <taxon>Actinomycetes</taxon>
        <taxon>Micrococcales</taxon>
        <taxon>Micrococcaceae</taxon>
        <taxon>Sinomonas</taxon>
    </lineage>
</organism>
<protein>
    <recommendedName>
        <fullName evidence="1">Helix-turn-helix domain-containing protein</fullName>
    </recommendedName>
</protein>
<dbReference type="InterPro" id="IPR041657">
    <property type="entry name" value="HTH_17"/>
</dbReference>